<dbReference type="EMBL" id="CP025057">
    <property type="protein sequence ID" value="AUB31360.1"/>
    <property type="molecule type" value="Genomic_DNA"/>
</dbReference>
<dbReference type="GO" id="GO:0030246">
    <property type="term" value="F:carbohydrate binding"/>
    <property type="evidence" value="ECO:0007669"/>
    <property type="project" value="InterPro"/>
</dbReference>
<sequence length="275" mass="32464">MNKIFNNSFEILYNINPFEIKSIKKSGVEILYQANGSWDKTWPILFPICGTINGILEHNGKQLGLKRHGFFNEIQNWKIIEESNKEVKIEYISNNDFYDIYPFKFSIIIEMNLKEEMFSLNIIVKNLENEKMYFSIGHHPGFIFNQNSNLKLLEEQLFTNKFKSGLVETLEKDILIKEINHTNIDFSNNISYMTDKFSGKDIQLNNKSIEFTLKVKNFKNLVLWKQNNESEFICVEYWNGIPDMLDKKSNEIKDKPEILSLESNESKDFLLEIHF</sequence>
<dbReference type="RefSeq" id="WP_100916347.1">
    <property type="nucleotide sequence ID" value="NZ_CP025057.1"/>
</dbReference>
<name>A0A2K8SEU8_9MOLU</name>
<organism evidence="1 2">
    <name type="scientific">Spiroplasma floricola 23-6</name>
    <dbReference type="NCBI Taxonomy" id="1336749"/>
    <lineage>
        <taxon>Bacteria</taxon>
        <taxon>Bacillati</taxon>
        <taxon>Mycoplasmatota</taxon>
        <taxon>Mollicutes</taxon>
        <taxon>Entomoplasmatales</taxon>
        <taxon>Spiroplasmataceae</taxon>
        <taxon>Spiroplasma</taxon>
    </lineage>
</organism>
<gene>
    <name evidence="1" type="ORF">SFLOR_v1c03030</name>
</gene>
<dbReference type="Proteomes" id="UP000231823">
    <property type="component" value="Chromosome"/>
</dbReference>
<accession>A0A2K8SEU8</accession>
<dbReference type="SUPFAM" id="SSF74650">
    <property type="entry name" value="Galactose mutarotase-like"/>
    <property type="match status" value="1"/>
</dbReference>
<dbReference type="KEGG" id="sfz:SFLOR_v1c03030"/>
<dbReference type="AlphaFoldDB" id="A0A2K8SEU8"/>
<protein>
    <submittedName>
        <fullName evidence="1">Aldose 1-epimerase family protein</fullName>
    </submittedName>
</protein>
<dbReference type="OrthoDB" id="9795355at2"/>
<evidence type="ECO:0000313" key="2">
    <source>
        <dbReference type="Proteomes" id="UP000231823"/>
    </source>
</evidence>
<dbReference type="InterPro" id="IPR008183">
    <property type="entry name" value="Aldose_1/G6P_1-epimerase"/>
</dbReference>
<dbReference type="InterPro" id="IPR014718">
    <property type="entry name" value="GH-type_carb-bd"/>
</dbReference>
<dbReference type="Gene3D" id="2.70.98.10">
    <property type="match status" value="1"/>
</dbReference>
<keyword evidence="2" id="KW-1185">Reference proteome</keyword>
<dbReference type="GO" id="GO:0016853">
    <property type="term" value="F:isomerase activity"/>
    <property type="evidence" value="ECO:0007669"/>
    <property type="project" value="InterPro"/>
</dbReference>
<dbReference type="InterPro" id="IPR011013">
    <property type="entry name" value="Gal_mutarotase_sf_dom"/>
</dbReference>
<evidence type="ECO:0000313" key="1">
    <source>
        <dbReference type="EMBL" id="AUB31360.1"/>
    </source>
</evidence>
<dbReference type="Pfam" id="PF01263">
    <property type="entry name" value="Aldose_epim"/>
    <property type="match status" value="1"/>
</dbReference>
<proteinExistence type="predicted"/>
<reference evidence="1 2" key="1">
    <citation type="submission" date="2017-12" db="EMBL/GenBank/DDBJ databases">
        <title>Complete genome sequence of Spiroplasma floricola 23-6 (ATCC 29989).</title>
        <authorList>
            <person name="Tsai Y.-M."/>
            <person name="Wu P.-S."/>
            <person name="Lo W.-S."/>
            <person name="Kuo C.-H."/>
        </authorList>
    </citation>
    <scope>NUCLEOTIDE SEQUENCE [LARGE SCALE GENOMIC DNA]</scope>
    <source>
        <strain evidence="1 2">23-6</strain>
    </source>
</reference>
<dbReference type="GO" id="GO:0005975">
    <property type="term" value="P:carbohydrate metabolic process"/>
    <property type="evidence" value="ECO:0007669"/>
    <property type="project" value="InterPro"/>
</dbReference>